<dbReference type="AlphaFoldDB" id="W7YZE2"/>
<dbReference type="STRING" id="1236976.JCM16418_1762"/>
<keyword evidence="3" id="KW-1185">Reference proteome</keyword>
<organism evidence="2 3">
    <name type="scientific">Paenibacillus pini JCM 16418</name>
    <dbReference type="NCBI Taxonomy" id="1236976"/>
    <lineage>
        <taxon>Bacteria</taxon>
        <taxon>Bacillati</taxon>
        <taxon>Bacillota</taxon>
        <taxon>Bacilli</taxon>
        <taxon>Bacillales</taxon>
        <taxon>Paenibacillaceae</taxon>
        <taxon>Paenibacillus</taxon>
    </lineage>
</organism>
<dbReference type="Proteomes" id="UP000019364">
    <property type="component" value="Unassembled WGS sequence"/>
</dbReference>
<dbReference type="SUPFAM" id="SSF140453">
    <property type="entry name" value="EsxAB dimer-like"/>
    <property type="match status" value="1"/>
</dbReference>
<dbReference type="RefSeq" id="WP_036647451.1">
    <property type="nucleotide sequence ID" value="NZ_BAVZ01000004.1"/>
</dbReference>
<dbReference type="Pfam" id="PF06013">
    <property type="entry name" value="WXG100"/>
    <property type="match status" value="1"/>
</dbReference>
<dbReference type="InterPro" id="IPR010310">
    <property type="entry name" value="T7SS_ESAT-6-like"/>
</dbReference>
<comment type="similarity">
    <text evidence="1">Belongs to the WXG100 family.</text>
</comment>
<dbReference type="InterPro" id="IPR036689">
    <property type="entry name" value="ESAT-6-like_sf"/>
</dbReference>
<evidence type="ECO:0000313" key="2">
    <source>
        <dbReference type="EMBL" id="GAF07734.1"/>
    </source>
</evidence>
<name>W7YZE2_9BACL</name>
<dbReference type="OrthoDB" id="2664537at2"/>
<evidence type="ECO:0000256" key="1">
    <source>
        <dbReference type="RuleBase" id="RU362001"/>
    </source>
</evidence>
<dbReference type="eggNOG" id="ENOG50307KF">
    <property type="taxonomic scope" value="Bacteria"/>
</dbReference>
<dbReference type="EMBL" id="BAVZ01000004">
    <property type="protein sequence ID" value="GAF07734.1"/>
    <property type="molecule type" value="Genomic_DNA"/>
</dbReference>
<accession>W7YZE2</accession>
<proteinExistence type="inferred from homology"/>
<dbReference type="Gene3D" id="1.10.287.1060">
    <property type="entry name" value="ESAT-6-like"/>
    <property type="match status" value="1"/>
</dbReference>
<dbReference type="NCBIfam" id="TIGR03930">
    <property type="entry name" value="WXG100_ESAT6"/>
    <property type="match status" value="1"/>
</dbReference>
<reference evidence="2 3" key="1">
    <citation type="journal article" date="2014" name="Genome Announc.">
        <title>Draft Genome Sequence of Paenibacillus pini JCM 16418T, Isolated from the Rhizosphere of Pine Tree.</title>
        <authorList>
            <person name="Yuki M."/>
            <person name="Oshima K."/>
            <person name="Suda W."/>
            <person name="Oshida Y."/>
            <person name="Kitamura K."/>
            <person name="Iida Y."/>
            <person name="Hattori M."/>
            <person name="Ohkuma M."/>
        </authorList>
    </citation>
    <scope>NUCLEOTIDE SEQUENCE [LARGE SCALE GENOMIC DNA]</scope>
    <source>
        <strain evidence="2 3">JCM 16418</strain>
    </source>
</reference>
<sequence>MRIRADVQEMMSIARSVRAAGESLSMTSSRIRGNVQGLAWSGQAQQHFDVEYQKMMSRMSRTISQMQQFSQQLEQMAEAFRQADAQVEARS</sequence>
<comment type="caution">
    <text evidence="2">The sequence shown here is derived from an EMBL/GenBank/DDBJ whole genome shotgun (WGS) entry which is preliminary data.</text>
</comment>
<evidence type="ECO:0000313" key="3">
    <source>
        <dbReference type="Proteomes" id="UP000019364"/>
    </source>
</evidence>
<protein>
    <recommendedName>
        <fullName evidence="1">ESAT-6-like protein</fullName>
    </recommendedName>
</protein>
<gene>
    <name evidence="2" type="ORF">JCM16418_1762</name>
</gene>